<organism evidence="1 2">
    <name type="scientific">Thalassospira marina</name>
    <dbReference type="NCBI Taxonomy" id="2048283"/>
    <lineage>
        <taxon>Bacteria</taxon>
        <taxon>Pseudomonadati</taxon>
        <taxon>Pseudomonadota</taxon>
        <taxon>Alphaproteobacteria</taxon>
        <taxon>Rhodospirillales</taxon>
        <taxon>Thalassospiraceae</taxon>
        <taxon>Thalassospira</taxon>
    </lineage>
</organism>
<evidence type="ECO:0000313" key="1">
    <source>
        <dbReference type="EMBL" id="AUG51348.1"/>
    </source>
</evidence>
<protein>
    <recommendedName>
        <fullName evidence="3">DUF2793 domain-containing protein</fullName>
    </recommendedName>
</protein>
<gene>
    <name evidence="1" type="ORF">CSC3H3_00415</name>
</gene>
<reference evidence="1 2" key="1">
    <citation type="submission" date="2017-10" db="EMBL/GenBank/DDBJ databases">
        <title>Biodiversity and function of Thalassospira species in the particle-attached aromatic-hydrocarbon-degrading consortia from the surface seawater of the China South Sea.</title>
        <authorList>
            <person name="Dong C."/>
            <person name="Liu R."/>
            <person name="Shao Z."/>
        </authorList>
    </citation>
    <scope>NUCLEOTIDE SEQUENCE [LARGE SCALE GENOMIC DNA]</scope>
    <source>
        <strain evidence="1 2">CSC3H3</strain>
    </source>
</reference>
<dbReference type="EMBL" id="CP024199">
    <property type="protein sequence ID" value="AUG51348.1"/>
    <property type="molecule type" value="Genomic_DNA"/>
</dbReference>
<name>A0ABN5FAS0_9PROT</name>
<evidence type="ECO:0008006" key="3">
    <source>
        <dbReference type="Google" id="ProtNLM"/>
    </source>
</evidence>
<evidence type="ECO:0000313" key="2">
    <source>
        <dbReference type="Proteomes" id="UP000233458"/>
    </source>
</evidence>
<dbReference type="Proteomes" id="UP000233458">
    <property type="component" value="Chromosome"/>
</dbReference>
<proteinExistence type="predicted"/>
<accession>A0ABN5FAS0</accession>
<sequence>MNKVTGLGAKPETGIVLSPRLVDPFAVTGFNISLGIIWGKSQTAWHGVPGVVWQGVFNAENGYWGAVAGNGHVAGGL</sequence>
<keyword evidence="2" id="KW-1185">Reference proteome</keyword>